<keyword evidence="3" id="KW-0813">Transport</keyword>
<evidence type="ECO:0000256" key="8">
    <source>
        <dbReference type="SAM" id="SignalP"/>
    </source>
</evidence>
<dbReference type="PANTHER" id="PTHR30026:SF20">
    <property type="entry name" value="OUTER MEMBRANE PROTEIN TOLC"/>
    <property type="match status" value="1"/>
</dbReference>
<evidence type="ECO:0000313" key="10">
    <source>
        <dbReference type="Proteomes" id="UP000278983"/>
    </source>
</evidence>
<dbReference type="InterPro" id="IPR051906">
    <property type="entry name" value="TolC-like"/>
</dbReference>
<comment type="caution">
    <text evidence="9">The sequence shown here is derived from an EMBL/GenBank/DDBJ whole genome shotgun (WGS) entry which is preliminary data.</text>
</comment>
<keyword evidence="5" id="KW-0812">Transmembrane</keyword>
<accession>A0A3S0RBU1</accession>
<dbReference type="PANTHER" id="PTHR30026">
    <property type="entry name" value="OUTER MEMBRANE PROTEIN TOLC"/>
    <property type="match status" value="1"/>
</dbReference>
<evidence type="ECO:0000256" key="5">
    <source>
        <dbReference type="ARBA" id="ARBA00022692"/>
    </source>
</evidence>
<evidence type="ECO:0000256" key="3">
    <source>
        <dbReference type="ARBA" id="ARBA00022448"/>
    </source>
</evidence>
<dbReference type="Proteomes" id="UP000278983">
    <property type="component" value="Unassembled WGS sequence"/>
</dbReference>
<evidence type="ECO:0000256" key="2">
    <source>
        <dbReference type="ARBA" id="ARBA00007613"/>
    </source>
</evidence>
<evidence type="ECO:0000256" key="1">
    <source>
        <dbReference type="ARBA" id="ARBA00004442"/>
    </source>
</evidence>
<keyword evidence="8" id="KW-0732">Signal</keyword>
<keyword evidence="4" id="KW-1134">Transmembrane beta strand</keyword>
<evidence type="ECO:0000256" key="6">
    <source>
        <dbReference type="ARBA" id="ARBA00023136"/>
    </source>
</evidence>
<protein>
    <submittedName>
        <fullName evidence="9">TolC family protein</fullName>
    </submittedName>
</protein>
<dbReference type="Pfam" id="PF02321">
    <property type="entry name" value="OEP"/>
    <property type="match status" value="1"/>
</dbReference>
<comment type="similarity">
    <text evidence="2">Belongs to the outer membrane factor (OMF) (TC 1.B.17) family.</text>
</comment>
<comment type="subcellular location">
    <subcellularLocation>
        <location evidence="1">Cell outer membrane</location>
    </subcellularLocation>
</comment>
<dbReference type="GO" id="GO:0015562">
    <property type="term" value="F:efflux transmembrane transporter activity"/>
    <property type="evidence" value="ECO:0007669"/>
    <property type="project" value="InterPro"/>
</dbReference>
<keyword evidence="6" id="KW-0472">Membrane</keyword>
<evidence type="ECO:0000256" key="4">
    <source>
        <dbReference type="ARBA" id="ARBA00022452"/>
    </source>
</evidence>
<organism evidence="9 10">
    <name type="scientific">Prevotella koreensis</name>
    <dbReference type="NCBI Taxonomy" id="2490854"/>
    <lineage>
        <taxon>Bacteria</taxon>
        <taxon>Pseudomonadati</taxon>
        <taxon>Bacteroidota</taxon>
        <taxon>Bacteroidia</taxon>
        <taxon>Bacteroidales</taxon>
        <taxon>Prevotellaceae</taxon>
        <taxon>Prevotella</taxon>
    </lineage>
</organism>
<evidence type="ECO:0000313" key="9">
    <source>
        <dbReference type="EMBL" id="RUL60208.1"/>
    </source>
</evidence>
<feature type="chain" id="PRO_5018792508" evidence="8">
    <location>
        <begin position="33"/>
        <end position="431"/>
    </location>
</feature>
<dbReference type="EMBL" id="RYYU01000001">
    <property type="protein sequence ID" value="RUL60208.1"/>
    <property type="molecule type" value="Genomic_DNA"/>
</dbReference>
<keyword evidence="7" id="KW-0998">Cell outer membrane</keyword>
<dbReference type="SUPFAM" id="SSF56954">
    <property type="entry name" value="Outer membrane efflux proteins (OEP)"/>
    <property type="match status" value="1"/>
</dbReference>
<dbReference type="AlphaFoldDB" id="A0A3S0RBU1"/>
<dbReference type="GO" id="GO:1990281">
    <property type="term" value="C:efflux pump complex"/>
    <property type="evidence" value="ECO:0007669"/>
    <property type="project" value="TreeGrafter"/>
</dbReference>
<dbReference type="GO" id="GO:0015288">
    <property type="term" value="F:porin activity"/>
    <property type="evidence" value="ECO:0007669"/>
    <property type="project" value="TreeGrafter"/>
</dbReference>
<proteinExistence type="inferred from homology"/>
<reference evidence="9 10" key="1">
    <citation type="submission" date="2018-12" db="EMBL/GenBank/DDBJ databases">
        <title>Genome sequencing of Prevotella sp. KCOM 3155 (= JS262).</title>
        <authorList>
            <person name="Kook J.-K."/>
            <person name="Park S.-N."/>
            <person name="Lim Y.K."/>
        </authorList>
    </citation>
    <scope>NUCLEOTIDE SEQUENCE [LARGE SCALE GENOMIC DNA]</scope>
    <source>
        <strain evidence="9 10">KCOM 3155</strain>
    </source>
</reference>
<keyword evidence="10" id="KW-1185">Reference proteome</keyword>
<feature type="signal peptide" evidence="8">
    <location>
        <begin position="1"/>
        <end position="32"/>
    </location>
</feature>
<dbReference type="Gene3D" id="1.20.1600.10">
    <property type="entry name" value="Outer membrane efflux proteins (OEP)"/>
    <property type="match status" value="1"/>
</dbReference>
<name>A0A3S0RBU1_9BACT</name>
<gene>
    <name evidence="9" type="ORF">EHV08_10960</name>
</gene>
<dbReference type="GO" id="GO:0009279">
    <property type="term" value="C:cell outer membrane"/>
    <property type="evidence" value="ECO:0007669"/>
    <property type="project" value="UniProtKB-SubCell"/>
</dbReference>
<dbReference type="InterPro" id="IPR003423">
    <property type="entry name" value="OMP_efflux"/>
</dbReference>
<sequence length="431" mass="49506">MYICRQLTYTRCDMRKSIVVILLMFLTFSAKAQITLEQLQEQARANYPAIRKYGLVEQSRDFTLSNVAKGNLPQVLFQGNASYQSSVTRLPIDIGKFGIDYEGLPRDQYNTSVTISQVIYDGGKIASEKKIARAQADVQNEQINVMMYGIRESVNRLFFSILLIDEQLLHNILLQDDLRLVQKNVEAMITGGVANQSDADLVSVELIRARQQEEMLHTFRRTYLSMLSTFIGTPIDASVKLRKPTEALFPTANNRPELSFYNAQQRLLDLRQSSLDVSLRPRVDVFLQGGVGNPGLNMFKNGWDAYYKVGTTVSWNIGALYRRKNDTQLIDMEKQQVNVNRETFLFNIRIQEQQLKGQIENIRSQIAHDDEIIRLRENIRRASEKRVESGIETVNEMLRDINAVSEARQQRAIHEVELLQEIHKLKTINNN</sequence>
<evidence type="ECO:0000256" key="7">
    <source>
        <dbReference type="ARBA" id="ARBA00023237"/>
    </source>
</evidence>